<comment type="subcellular location">
    <subcellularLocation>
        <location evidence="2">Peroxisome</location>
    </subcellularLocation>
</comment>
<sequence>MGTDLIISGGPEPVELLQDGSLGEMMIKELKLRPSNIGLIDPVSGRELTYRQILQYSCRVANGLRALGLRKTDTVAIVSENCLEYCFAMFGTIFVGAPLAQFNPAYLEGELEHAINMTKPKIIFVSTGVANRVESVNRKLKCAQKLIVFGSSFNDFLNQNTREEFTPDPVSKNDHVALILLSSGTTGLPKGVQLTHANIMATIAHSKESAKLLDLPDQLVALAVTPLFHVLASVGLINMVTNNCRCVLMPKFNAHLFLDSIQKYKVNLMSVVPPLMVFLAKHPMVDNYDLSSLMTLFCGAAPLSREIEDQVRERLGIAFVRQGYGMTETTYAMLMQTGFENKSGCVGKVRMGQLAKVVDPETGKILGPNQRGELCFKGSLIMKGYVGREEAIDSEGWLHTGDIGYYDEDEDFFIVDRIKELIKYKGFQVAPAELEAILLKHPKVKDAAVIGIPDERVGELATGFVVAEMGEKITERELIKENTVMAAQTEEQYVFYGGSTDESVEDGCRSLGELILKRMRTNGDDVAFIDGITGQETTFSDMLEQSVRLANRFHRVGIKKNYVVAIMCENRIELALVSLATIYLNAIPILLNPSYTPTELEHVLKLAKPRAIFVSSIALKTLLTVAPAIPSLKMITLLGSKEKPNNKITLFSELFDRNKLKSARAFTPQPVNLREQVALMVLSSGTTGLPKAVQLTHFNIMSVMAYIRQDAKTFGLPANSRVLGLLPFFHIYGYMMVLSSFCNGRTMVSLPKFEPDLFLSTIQKYEIMGAALVPPLMVFLAKHPLVDKYDLSCLRAISCGAAPLSKEVEEMVLKRLPNLLMIRTGYGMSECSLGALTRNSDKAGSVGQVNRMFWIKIVDTESGKTLGPHQVGEICVKGPMVMKGYLDNEKETRSIIDRDGWLHTGDTGYFDEDHDFYIVDRIKDLIKYKGFQVAPAEVEAVLLTNAKIKDVAVIGLPDEASGEVPIAFVVTQPDAQLSEAEVKAWVADRLSRQKHLHGGVRFVAEIPKTASGKILKRELRKLVNKSKL</sequence>
<keyword evidence="11" id="KW-0576">Peroxisome</keyword>
<protein>
    <recommendedName>
        <fullName evidence="5">Luciferin 4-monooxygenase</fullName>
        <ecNumber evidence="4">1.13.12.7</ecNumber>
    </recommendedName>
</protein>
<keyword evidence="6" id="KW-0547">Nucleotide-binding</keyword>
<gene>
    <name evidence="17" type="ORF">pipiens_008446</name>
</gene>
<keyword evidence="13" id="KW-0599">Photoprotein</keyword>
<dbReference type="Pfam" id="PF00501">
    <property type="entry name" value="AMP-binding"/>
    <property type="match status" value="2"/>
</dbReference>
<comment type="cofactor">
    <cofactor evidence="1">
        <name>Mg(2+)</name>
        <dbReference type="ChEBI" id="CHEBI:18420"/>
    </cofactor>
</comment>
<dbReference type="EMBL" id="JBEHCU010005646">
    <property type="protein sequence ID" value="KAL1399142.1"/>
    <property type="molecule type" value="Genomic_DNA"/>
</dbReference>
<dbReference type="PANTHER" id="PTHR24096:SF423">
    <property type="entry name" value="GM05240P"/>
    <property type="match status" value="1"/>
</dbReference>
<keyword evidence="7" id="KW-0067">ATP-binding</keyword>
<evidence type="ECO:0000259" key="15">
    <source>
        <dbReference type="Pfam" id="PF00501"/>
    </source>
</evidence>
<comment type="similarity">
    <text evidence="3">Belongs to the ATP-dependent AMP-binding enzyme family.</text>
</comment>
<dbReference type="Gene3D" id="3.40.50.980">
    <property type="match status" value="4"/>
</dbReference>
<dbReference type="InterPro" id="IPR000873">
    <property type="entry name" value="AMP-dep_synth/lig_dom"/>
</dbReference>
<evidence type="ECO:0000313" key="17">
    <source>
        <dbReference type="EMBL" id="KAL1399142.1"/>
    </source>
</evidence>
<proteinExistence type="inferred from homology"/>
<evidence type="ECO:0000313" key="18">
    <source>
        <dbReference type="Proteomes" id="UP001562425"/>
    </source>
</evidence>
<dbReference type="InterPro" id="IPR045851">
    <property type="entry name" value="AMP-bd_C_sf"/>
</dbReference>
<evidence type="ECO:0000256" key="9">
    <source>
        <dbReference type="ARBA" id="ARBA00023002"/>
    </source>
</evidence>
<keyword evidence="10" id="KW-0503">Monooxygenase</keyword>
<dbReference type="InterPro" id="IPR025110">
    <property type="entry name" value="AMP-bd_C"/>
</dbReference>
<keyword evidence="12" id="KW-0455">Luminescence</keyword>
<feature type="domain" description="AMP-binding enzyme C-terminal" evidence="16">
    <location>
        <begin position="937"/>
        <end position="1013"/>
    </location>
</feature>
<evidence type="ECO:0000256" key="8">
    <source>
        <dbReference type="ARBA" id="ARBA00022842"/>
    </source>
</evidence>
<evidence type="ECO:0000256" key="11">
    <source>
        <dbReference type="ARBA" id="ARBA00023140"/>
    </source>
</evidence>
<dbReference type="Gene3D" id="2.30.38.10">
    <property type="entry name" value="Luciferase, Domain 3"/>
    <property type="match status" value="2"/>
</dbReference>
<evidence type="ECO:0000256" key="1">
    <source>
        <dbReference type="ARBA" id="ARBA00001946"/>
    </source>
</evidence>
<feature type="domain" description="AMP-dependent synthetase/ligase" evidence="15">
    <location>
        <begin position="39"/>
        <end position="385"/>
    </location>
</feature>
<evidence type="ECO:0000256" key="10">
    <source>
        <dbReference type="ARBA" id="ARBA00023033"/>
    </source>
</evidence>
<dbReference type="Pfam" id="PF13193">
    <property type="entry name" value="AMP-binding_C"/>
    <property type="match status" value="2"/>
</dbReference>
<evidence type="ECO:0000256" key="6">
    <source>
        <dbReference type="ARBA" id="ARBA00022741"/>
    </source>
</evidence>
<dbReference type="CDD" id="cd05911">
    <property type="entry name" value="Firefly_Luc_like"/>
    <property type="match status" value="1"/>
</dbReference>
<dbReference type="GO" id="GO:0008218">
    <property type="term" value="P:bioluminescence"/>
    <property type="evidence" value="ECO:0007669"/>
    <property type="project" value="UniProtKB-KW"/>
</dbReference>
<dbReference type="PANTHER" id="PTHR24096">
    <property type="entry name" value="LONG-CHAIN-FATTY-ACID--COA LIGASE"/>
    <property type="match status" value="1"/>
</dbReference>
<dbReference type="Gene3D" id="3.30.300.30">
    <property type="match status" value="2"/>
</dbReference>
<dbReference type="EC" id="1.13.12.7" evidence="4"/>
<feature type="domain" description="AMP-binding enzyme C-terminal" evidence="16">
    <location>
        <begin position="433"/>
        <end position="480"/>
    </location>
</feature>
<dbReference type="AlphaFoldDB" id="A0ABD1DJK0"/>
<evidence type="ECO:0000256" key="14">
    <source>
        <dbReference type="ARBA" id="ARBA00048497"/>
    </source>
</evidence>
<dbReference type="SUPFAM" id="SSF56801">
    <property type="entry name" value="Acetyl-CoA synthetase-like"/>
    <property type="match status" value="2"/>
</dbReference>
<keyword evidence="8" id="KW-0460">Magnesium</keyword>
<evidence type="ECO:0000256" key="2">
    <source>
        <dbReference type="ARBA" id="ARBA00004275"/>
    </source>
</evidence>
<evidence type="ECO:0000256" key="4">
    <source>
        <dbReference type="ARBA" id="ARBA00012532"/>
    </source>
</evidence>
<dbReference type="GO" id="GO:0004497">
    <property type="term" value="F:monooxygenase activity"/>
    <property type="evidence" value="ECO:0007669"/>
    <property type="project" value="UniProtKB-KW"/>
</dbReference>
<feature type="domain" description="AMP-dependent synthetase/ligase" evidence="15">
    <location>
        <begin position="519"/>
        <end position="886"/>
    </location>
</feature>
<dbReference type="Proteomes" id="UP001562425">
    <property type="component" value="Unassembled WGS sequence"/>
</dbReference>
<evidence type="ECO:0000256" key="13">
    <source>
        <dbReference type="ARBA" id="ARBA00023262"/>
    </source>
</evidence>
<accession>A0ABD1DJK0</accession>
<evidence type="ECO:0000256" key="7">
    <source>
        <dbReference type="ARBA" id="ARBA00022840"/>
    </source>
</evidence>
<dbReference type="InterPro" id="IPR020845">
    <property type="entry name" value="AMP-binding_CS"/>
</dbReference>
<dbReference type="FunFam" id="3.40.50.12780:FF:000003">
    <property type="entry name" value="Long-chain-fatty-acid--CoA ligase FadD"/>
    <property type="match status" value="2"/>
</dbReference>
<name>A0ABD1DJK0_CULPP</name>
<evidence type="ECO:0000256" key="5">
    <source>
        <dbReference type="ARBA" id="ARBA00019043"/>
    </source>
</evidence>
<organism evidence="17 18">
    <name type="scientific">Culex pipiens pipiens</name>
    <name type="common">Northern house mosquito</name>
    <dbReference type="NCBI Taxonomy" id="38569"/>
    <lineage>
        <taxon>Eukaryota</taxon>
        <taxon>Metazoa</taxon>
        <taxon>Ecdysozoa</taxon>
        <taxon>Arthropoda</taxon>
        <taxon>Hexapoda</taxon>
        <taxon>Insecta</taxon>
        <taxon>Pterygota</taxon>
        <taxon>Neoptera</taxon>
        <taxon>Endopterygota</taxon>
        <taxon>Diptera</taxon>
        <taxon>Nematocera</taxon>
        <taxon>Culicoidea</taxon>
        <taxon>Culicidae</taxon>
        <taxon>Culicinae</taxon>
        <taxon>Culicini</taxon>
        <taxon>Culex</taxon>
        <taxon>Culex</taxon>
    </lineage>
</organism>
<dbReference type="GO" id="GO:0005777">
    <property type="term" value="C:peroxisome"/>
    <property type="evidence" value="ECO:0007669"/>
    <property type="project" value="UniProtKB-SubCell"/>
</dbReference>
<comment type="caution">
    <text evidence="17">The sequence shown here is derived from an EMBL/GenBank/DDBJ whole genome shotgun (WGS) entry which is preliminary data.</text>
</comment>
<dbReference type="GO" id="GO:0005524">
    <property type="term" value="F:ATP binding"/>
    <property type="evidence" value="ECO:0007669"/>
    <property type="project" value="UniProtKB-KW"/>
</dbReference>
<keyword evidence="9" id="KW-0560">Oxidoreductase</keyword>
<reference evidence="17 18" key="1">
    <citation type="submission" date="2024-05" db="EMBL/GenBank/DDBJ databases">
        <title>Culex pipiens pipiens assembly and annotation.</title>
        <authorList>
            <person name="Alout H."/>
            <person name="Durand T."/>
        </authorList>
    </citation>
    <scope>NUCLEOTIDE SEQUENCE [LARGE SCALE GENOMIC DNA]</scope>
    <source>
        <strain evidence="17">HA-2024</strain>
        <tissue evidence="17">Whole body</tissue>
    </source>
</reference>
<evidence type="ECO:0000256" key="3">
    <source>
        <dbReference type="ARBA" id="ARBA00006432"/>
    </source>
</evidence>
<dbReference type="PROSITE" id="PS00455">
    <property type="entry name" value="AMP_BINDING"/>
    <property type="match status" value="2"/>
</dbReference>
<evidence type="ECO:0000256" key="12">
    <source>
        <dbReference type="ARBA" id="ARBA00023223"/>
    </source>
</evidence>
<comment type="catalytic activity">
    <reaction evidence="14">
        <text>firefly D-luciferin + ATP + O2 = firefly oxyluciferin + hnu + AMP + CO2 + diphosphate</text>
        <dbReference type="Rhea" id="RHEA:10732"/>
        <dbReference type="ChEBI" id="CHEBI:15379"/>
        <dbReference type="ChEBI" id="CHEBI:16526"/>
        <dbReference type="ChEBI" id="CHEBI:16792"/>
        <dbReference type="ChEBI" id="CHEBI:30212"/>
        <dbReference type="ChEBI" id="CHEBI:30616"/>
        <dbReference type="ChEBI" id="CHEBI:33019"/>
        <dbReference type="ChEBI" id="CHEBI:58038"/>
        <dbReference type="ChEBI" id="CHEBI:456215"/>
        <dbReference type="EC" id="1.13.12.7"/>
    </reaction>
</comment>
<evidence type="ECO:0000259" key="16">
    <source>
        <dbReference type="Pfam" id="PF13193"/>
    </source>
</evidence>
<dbReference type="FunFam" id="3.30.300.30:FF:000007">
    <property type="entry name" value="4-coumarate--CoA ligase 2"/>
    <property type="match status" value="1"/>
</dbReference>
<keyword evidence="18" id="KW-1185">Reference proteome</keyword>